<gene>
    <name evidence="2" type="ORF">NP233_g13039</name>
</gene>
<organism evidence="2 3">
    <name type="scientific">Leucocoprinus birnbaumii</name>
    <dbReference type="NCBI Taxonomy" id="56174"/>
    <lineage>
        <taxon>Eukaryota</taxon>
        <taxon>Fungi</taxon>
        <taxon>Dikarya</taxon>
        <taxon>Basidiomycota</taxon>
        <taxon>Agaricomycotina</taxon>
        <taxon>Agaricomycetes</taxon>
        <taxon>Agaricomycetidae</taxon>
        <taxon>Agaricales</taxon>
        <taxon>Agaricineae</taxon>
        <taxon>Agaricaceae</taxon>
        <taxon>Leucocoprinus</taxon>
    </lineage>
</organism>
<evidence type="ECO:0008006" key="4">
    <source>
        <dbReference type="Google" id="ProtNLM"/>
    </source>
</evidence>
<dbReference type="EMBL" id="JANIEX010002172">
    <property type="protein sequence ID" value="KAJ3551656.1"/>
    <property type="molecule type" value="Genomic_DNA"/>
</dbReference>
<dbReference type="SUPFAM" id="SSF50104">
    <property type="entry name" value="Translation proteins SH3-like domain"/>
    <property type="match status" value="1"/>
</dbReference>
<dbReference type="PANTHER" id="PTHR11125:SF7">
    <property type="entry name" value="TRANSCRIPTION ELONGATION FACTOR SPT5"/>
    <property type="match status" value="1"/>
</dbReference>
<evidence type="ECO:0000256" key="1">
    <source>
        <dbReference type="SAM" id="MobiDB-lite"/>
    </source>
</evidence>
<dbReference type="InterPro" id="IPR008991">
    <property type="entry name" value="Translation_prot_SH3-like_sf"/>
</dbReference>
<dbReference type="Proteomes" id="UP001213000">
    <property type="component" value="Unassembled WGS sequence"/>
</dbReference>
<dbReference type="GO" id="GO:0006368">
    <property type="term" value="P:transcription elongation by RNA polymerase II"/>
    <property type="evidence" value="ECO:0007669"/>
    <property type="project" value="TreeGrafter"/>
</dbReference>
<dbReference type="InterPro" id="IPR039659">
    <property type="entry name" value="SPT5"/>
</dbReference>
<reference evidence="2" key="1">
    <citation type="submission" date="2022-07" db="EMBL/GenBank/DDBJ databases">
        <title>Genome Sequence of Leucocoprinus birnbaumii.</title>
        <authorList>
            <person name="Buettner E."/>
        </authorList>
    </citation>
    <scope>NUCLEOTIDE SEQUENCE</scope>
    <source>
        <strain evidence="2">VT141</strain>
    </source>
</reference>
<sequence>MIPEEDGLAVTLENRGATARTNRQSRKSDKQQDKVPTSKRSRVHCRNRFLDLEAEDDEEEEEEEEEDGEPGLGEDDELNDEVVQTPDISLLARSHLEGVMSQDNSTIARIARRYIGNTTAPLTQDYDPHAVEITRFLHLTADLDPKMRERLRAHTLINTPPCEDDWVTWEIPVPTGKEEITVYNVLLVADHGGVHRRSTPPRSAYTAPGISGRIYVEAQTRNDVITLFKPMLGVRWWEVKVVTRAEAMKLLNNRAADYIPRPNKWVRLKCWPFKNDLAFVQEVLRRDMLRVTVVPRFWYYRPPDFTQPRKRPAAKLFDRNKAIEISGSSSVVTTGSGLTVRHHYYDIRYIYNPPHDSYNSYDSSGFQDLVLDSSDYFSTDVYPELSEIAPFMPCVSIPHATKLLHVRQAENRRLKNGDRVLVFSTQQNINTFQERLVGRTGTIDGISTSFAYVQLLDIDSGLPEPVQVPLSSIRRHYRIGDYVKIHTGSLRERAGWVTNINDAEDYITLFDPESPEDHIEVLTSLTEFAEIDCRLGRNPHRDLIDMSDFELSVYENLPITVLKGPLKGRSGIVKSISLPLKAKIELRGSHSSSRNQLEEVKVEELAFELNLHKWYRLRIKTTGGNNNALDIQLEAVQMVPAACSMLATRSENTRLQTPEPESDLPAEEGPWSPNYSAPKIPEGVVPETCWLMRLPHRDTFRTLKLSIQSYGLYDNGKWDGKIGFYKGICGSQIKYFSQDSGLILVPYYYVNPVRPTKAPQNAHCLAEGPDLGKRFKVKKFGEAECEVVPYSGGKPGRSTRQIATSGLAVIG</sequence>
<dbReference type="GO" id="GO:0003729">
    <property type="term" value="F:mRNA binding"/>
    <property type="evidence" value="ECO:0007669"/>
    <property type="project" value="TreeGrafter"/>
</dbReference>
<dbReference type="GO" id="GO:0032784">
    <property type="term" value="P:regulation of DNA-templated transcription elongation"/>
    <property type="evidence" value="ECO:0007669"/>
    <property type="project" value="InterPro"/>
</dbReference>
<comment type="caution">
    <text evidence="2">The sequence shown here is derived from an EMBL/GenBank/DDBJ whole genome shotgun (WGS) entry which is preliminary data.</text>
</comment>
<evidence type="ECO:0000313" key="2">
    <source>
        <dbReference type="EMBL" id="KAJ3551656.1"/>
    </source>
</evidence>
<feature type="region of interest" description="Disordered" evidence="1">
    <location>
        <begin position="650"/>
        <end position="673"/>
    </location>
</feature>
<protein>
    <recommendedName>
        <fullName evidence="4">Chromatin elongation factor SPT5</fullName>
    </recommendedName>
</protein>
<feature type="compositionally biased region" description="Basic residues" evidence="1">
    <location>
        <begin position="37"/>
        <end position="47"/>
    </location>
</feature>
<keyword evidence="3" id="KW-1185">Reference proteome</keyword>
<accession>A0AAD5VFS8</accession>
<dbReference type="GO" id="GO:0006357">
    <property type="term" value="P:regulation of transcription by RNA polymerase II"/>
    <property type="evidence" value="ECO:0007669"/>
    <property type="project" value="InterPro"/>
</dbReference>
<dbReference type="AlphaFoldDB" id="A0AAD5VFS8"/>
<proteinExistence type="predicted"/>
<evidence type="ECO:0000313" key="3">
    <source>
        <dbReference type="Proteomes" id="UP001213000"/>
    </source>
</evidence>
<dbReference type="InterPro" id="IPR036735">
    <property type="entry name" value="NGN_dom_sf"/>
</dbReference>
<dbReference type="Gene3D" id="3.30.70.940">
    <property type="entry name" value="NusG, N-terminal domain"/>
    <property type="match status" value="1"/>
</dbReference>
<name>A0AAD5VFS8_9AGAR</name>
<dbReference type="PANTHER" id="PTHR11125">
    <property type="entry name" value="SUPPRESSOR OF TY 5"/>
    <property type="match status" value="1"/>
</dbReference>
<dbReference type="GO" id="GO:0032044">
    <property type="term" value="C:DSIF complex"/>
    <property type="evidence" value="ECO:0007669"/>
    <property type="project" value="TreeGrafter"/>
</dbReference>
<feature type="region of interest" description="Disordered" evidence="1">
    <location>
        <begin position="1"/>
        <end position="79"/>
    </location>
</feature>
<feature type="compositionally biased region" description="Acidic residues" evidence="1">
    <location>
        <begin position="52"/>
        <end position="79"/>
    </location>
</feature>